<sequence>MPLKLLIRNPRAGLIISNSIAAIIANAVTFNIPLYFQAVLLESATSSGLRLIVPSIAASTIGTATGFLITWTKDLKAPLVAGALLVLVGTVALSLMQRGMPGWAYLLFLVPQSMGQGFTFPATFMSVLAVSEQGEQAVVTSTLILWRSMGMVLGVATSSLVLQNALFHYLRIFVTGPDRDRVIEEVRKSVKAIPTLDPVYREQVIDSYAASLRATLIMAAVLSVVTVFLTLPLRLPKLGQRK</sequence>
<keyword evidence="3 5" id="KW-1133">Transmembrane helix</keyword>
<protein>
    <submittedName>
        <fullName evidence="6">Vacuolar basic amino acid transporter 2</fullName>
    </submittedName>
</protein>
<evidence type="ECO:0000256" key="5">
    <source>
        <dbReference type="SAM" id="Phobius"/>
    </source>
</evidence>
<proteinExistence type="predicted"/>
<dbReference type="SUPFAM" id="SSF103473">
    <property type="entry name" value="MFS general substrate transporter"/>
    <property type="match status" value="1"/>
</dbReference>
<feature type="transmembrane region" description="Helical" evidence="5">
    <location>
        <begin position="102"/>
        <end position="130"/>
    </location>
</feature>
<evidence type="ECO:0000256" key="2">
    <source>
        <dbReference type="ARBA" id="ARBA00022692"/>
    </source>
</evidence>
<organism evidence="6 7">
    <name type="scientific">Lachnellula cervina</name>
    <dbReference type="NCBI Taxonomy" id="1316786"/>
    <lineage>
        <taxon>Eukaryota</taxon>
        <taxon>Fungi</taxon>
        <taxon>Dikarya</taxon>
        <taxon>Ascomycota</taxon>
        <taxon>Pezizomycotina</taxon>
        <taxon>Leotiomycetes</taxon>
        <taxon>Helotiales</taxon>
        <taxon>Lachnaceae</taxon>
        <taxon>Lachnellula</taxon>
    </lineage>
</organism>
<dbReference type="GO" id="GO:0000329">
    <property type="term" value="C:fungal-type vacuole membrane"/>
    <property type="evidence" value="ECO:0007669"/>
    <property type="project" value="TreeGrafter"/>
</dbReference>
<feature type="transmembrane region" description="Helical" evidence="5">
    <location>
        <begin position="48"/>
        <end position="70"/>
    </location>
</feature>
<evidence type="ECO:0000313" key="6">
    <source>
        <dbReference type="EMBL" id="TVY52834.1"/>
    </source>
</evidence>
<dbReference type="Proteomes" id="UP000481288">
    <property type="component" value="Unassembled WGS sequence"/>
</dbReference>
<evidence type="ECO:0000313" key="7">
    <source>
        <dbReference type="Proteomes" id="UP000481288"/>
    </source>
</evidence>
<feature type="transmembrane region" description="Helical" evidence="5">
    <location>
        <begin position="214"/>
        <end position="233"/>
    </location>
</feature>
<dbReference type="Gene3D" id="1.20.1250.20">
    <property type="entry name" value="MFS general substrate transporter like domains"/>
    <property type="match status" value="1"/>
</dbReference>
<keyword evidence="7" id="KW-1185">Reference proteome</keyword>
<dbReference type="InterPro" id="IPR036259">
    <property type="entry name" value="MFS_trans_sf"/>
</dbReference>
<dbReference type="GO" id="GO:0015174">
    <property type="term" value="F:basic amino acid transmembrane transporter activity"/>
    <property type="evidence" value="ECO:0007669"/>
    <property type="project" value="TreeGrafter"/>
</dbReference>
<gene>
    <name evidence="6" type="primary">VBA2</name>
    <name evidence="6" type="ORF">LCER1_G005106</name>
</gene>
<dbReference type="PANTHER" id="PTHR23501:SF67">
    <property type="entry name" value="MFS MULTIDRUG EFFLUX TRANSPORTER (EUROFUNG)"/>
    <property type="match status" value="1"/>
</dbReference>
<dbReference type="OrthoDB" id="419537at2759"/>
<keyword evidence="4 5" id="KW-0472">Membrane</keyword>
<feature type="transmembrane region" description="Helical" evidence="5">
    <location>
        <begin position="12"/>
        <end position="36"/>
    </location>
</feature>
<feature type="transmembrane region" description="Helical" evidence="5">
    <location>
        <begin position="77"/>
        <end position="96"/>
    </location>
</feature>
<dbReference type="AlphaFoldDB" id="A0A7D8YSE8"/>
<accession>A0A7D8YSE8</accession>
<comment type="caution">
    <text evidence="6">The sequence shown here is derived from an EMBL/GenBank/DDBJ whole genome shotgun (WGS) entry which is preliminary data.</text>
</comment>
<feature type="transmembrane region" description="Helical" evidence="5">
    <location>
        <begin position="151"/>
        <end position="170"/>
    </location>
</feature>
<comment type="subcellular location">
    <subcellularLocation>
        <location evidence="1">Membrane</location>
        <topology evidence="1">Multi-pass membrane protein</topology>
    </subcellularLocation>
</comment>
<dbReference type="PANTHER" id="PTHR23501">
    <property type="entry name" value="MAJOR FACILITATOR SUPERFAMILY"/>
    <property type="match status" value="1"/>
</dbReference>
<keyword evidence="2 5" id="KW-0812">Transmembrane</keyword>
<evidence type="ECO:0000256" key="1">
    <source>
        <dbReference type="ARBA" id="ARBA00004141"/>
    </source>
</evidence>
<reference evidence="6 7" key="1">
    <citation type="submission" date="2018-05" db="EMBL/GenBank/DDBJ databases">
        <title>Whole genome sequencing for identification of molecular markers to develop diagnostic detection tools for the regulated plant pathogen Lachnellula willkommii.</title>
        <authorList>
            <person name="Giroux E."/>
            <person name="Bilodeau G."/>
        </authorList>
    </citation>
    <scope>NUCLEOTIDE SEQUENCE [LARGE SCALE GENOMIC DNA]</scope>
    <source>
        <strain evidence="6 7">CBS 625.97</strain>
    </source>
</reference>
<evidence type="ECO:0000256" key="3">
    <source>
        <dbReference type="ARBA" id="ARBA00022989"/>
    </source>
</evidence>
<evidence type="ECO:0000256" key="4">
    <source>
        <dbReference type="ARBA" id="ARBA00023136"/>
    </source>
</evidence>
<dbReference type="EMBL" id="QGMG01000541">
    <property type="protein sequence ID" value="TVY52834.1"/>
    <property type="molecule type" value="Genomic_DNA"/>
</dbReference>
<name>A0A7D8YSE8_9HELO</name>